<evidence type="ECO:0000256" key="12">
    <source>
        <dbReference type="ARBA" id="ARBA00049861"/>
    </source>
</evidence>
<evidence type="ECO:0000256" key="3">
    <source>
        <dbReference type="ARBA" id="ARBA00004910"/>
    </source>
</evidence>
<dbReference type="HOGENOM" id="CLU_036590_1_0_11"/>
<feature type="binding site" evidence="17">
    <location>
        <position position="57"/>
    </location>
    <ligand>
        <name>Zn(2+)</name>
        <dbReference type="ChEBI" id="CHEBI:29105"/>
        <note>catalytic</note>
    </ligand>
</feature>
<feature type="binding site" evidence="16">
    <location>
        <position position="211"/>
    </location>
    <ligand>
        <name>substrate</name>
    </ligand>
</feature>
<keyword evidence="8 14" id="KW-0862">Zinc</keyword>
<feature type="binding site" evidence="16">
    <location>
        <position position="203"/>
    </location>
    <ligand>
        <name>substrate</name>
    </ligand>
</feature>
<evidence type="ECO:0000313" key="20">
    <source>
        <dbReference type="Proteomes" id="UP000002247"/>
    </source>
</evidence>
<dbReference type="Pfam" id="PF00383">
    <property type="entry name" value="dCMP_cyt_deam_1"/>
    <property type="match status" value="1"/>
</dbReference>
<evidence type="ECO:0000256" key="11">
    <source>
        <dbReference type="ARBA" id="ARBA00023268"/>
    </source>
</evidence>
<comment type="function">
    <text evidence="1 14">Converts 2,5-diamino-6-(ribosylamino)-4(3h)-pyrimidinone 5'-phosphate into 5-amino-6-(ribosylamino)-2,4(1h,3h)-pyrimidinedione 5'-phosphate.</text>
</comment>
<gene>
    <name evidence="19" type="ordered locus">Srot_2652</name>
</gene>
<dbReference type="SUPFAM" id="SSF53597">
    <property type="entry name" value="Dihydrofolate reductase-like"/>
    <property type="match status" value="1"/>
</dbReference>
<feature type="binding site" evidence="17">
    <location>
        <position position="91"/>
    </location>
    <ligand>
        <name>Zn(2+)</name>
        <dbReference type="ChEBI" id="CHEBI:29105"/>
        <note>catalytic</note>
    </ligand>
</feature>
<dbReference type="EC" id="1.1.1.193" evidence="14"/>
<proteinExistence type="inferred from homology"/>
<feature type="binding site" evidence="16">
    <location>
        <position position="272"/>
    </location>
    <ligand>
        <name>substrate</name>
    </ligand>
</feature>
<evidence type="ECO:0000256" key="1">
    <source>
        <dbReference type="ARBA" id="ARBA00002151"/>
    </source>
</evidence>
<dbReference type="eggNOG" id="COG0117">
    <property type="taxonomic scope" value="Bacteria"/>
</dbReference>
<dbReference type="KEGG" id="srt:Srot_2652"/>
<evidence type="ECO:0000256" key="9">
    <source>
        <dbReference type="ARBA" id="ARBA00022857"/>
    </source>
</evidence>
<feature type="binding site" evidence="16">
    <location>
        <position position="161"/>
    </location>
    <ligand>
        <name>NADP(+)</name>
        <dbReference type="ChEBI" id="CHEBI:58349"/>
    </ligand>
</feature>
<comment type="similarity">
    <text evidence="4 14">In the N-terminal section; belongs to the cytidine and deoxycytidylate deaminase family.</text>
</comment>
<evidence type="ECO:0000256" key="8">
    <source>
        <dbReference type="ARBA" id="ARBA00022833"/>
    </source>
</evidence>
<dbReference type="InterPro" id="IPR002125">
    <property type="entry name" value="CMP_dCMP_dom"/>
</dbReference>
<dbReference type="STRING" id="640132.Srot_2652"/>
<feature type="binding site" evidence="16">
    <location>
        <begin position="274"/>
        <end position="280"/>
    </location>
    <ligand>
        <name>NADP(+)</name>
        <dbReference type="ChEBI" id="CHEBI:58349"/>
    </ligand>
</feature>
<dbReference type="PANTHER" id="PTHR38011">
    <property type="entry name" value="DIHYDROFOLATE REDUCTASE FAMILY PROTEIN (AFU_ORTHOLOGUE AFUA_8G06820)"/>
    <property type="match status" value="1"/>
</dbReference>
<evidence type="ECO:0000256" key="10">
    <source>
        <dbReference type="ARBA" id="ARBA00023002"/>
    </source>
</evidence>
<evidence type="ECO:0000256" key="4">
    <source>
        <dbReference type="ARBA" id="ARBA00005259"/>
    </source>
</evidence>
<feature type="binding site" evidence="16">
    <location>
        <position position="207"/>
    </location>
    <ligand>
        <name>NADP(+)</name>
        <dbReference type="ChEBI" id="CHEBI:58349"/>
    </ligand>
</feature>
<keyword evidence="20" id="KW-1185">Reference proteome</keyword>
<organism evidence="19 20">
    <name type="scientific">Segniliparus rotundus (strain ATCC BAA-972 / CDC 1076 / CIP 108378 / DSM 44985 / JCM 13578)</name>
    <dbReference type="NCBI Taxonomy" id="640132"/>
    <lineage>
        <taxon>Bacteria</taxon>
        <taxon>Bacillati</taxon>
        <taxon>Actinomycetota</taxon>
        <taxon>Actinomycetes</taxon>
        <taxon>Mycobacteriales</taxon>
        <taxon>Segniliparaceae</taxon>
        <taxon>Segniliparus</taxon>
    </lineage>
</organism>
<dbReference type="InterPro" id="IPR002734">
    <property type="entry name" value="RibDG_C"/>
</dbReference>
<evidence type="ECO:0000256" key="14">
    <source>
        <dbReference type="PIRNR" id="PIRNR006769"/>
    </source>
</evidence>
<evidence type="ECO:0000259" key="18">
    <source>
        <dbReference type="PROSITE" id="PS51747"/>
    </source>
</evidence>
<dbReference type="GO" id="GO:0008270">
    <property type="term" value="F:zinc ion binding"/>
    <property type="evidence" value="ECO:0007669"/>
    <property type="project" value="InterPro"/>
</dbReference>
<feature type="binding site" evidence="16">
    <location>
        <position position="191"/>
    </location>
    <ligand>
        <name>substrate</name>
    </ligand>
</feature>
<dbReference type="InterPro" id="IPR016193">
    <property type="entry name" value="Cytidine_deaminase-like"/>
</dbReference>
<comment type="catalytic activity">
    <reaction evidence="12 14">
        <text>5-amino-6-(5-phospho-D-ribitylamino)uracil + NADP(+) = 5-amino-6-(5-phospho-D-ribosylamino)uracil + NADPH + H(+)</text>
        <dbReference type="Rhea" id="RHEA:17845"/>
        <dbReference type="ChEBI" id="CHEBI:15378"/>
        <dbReference type="ChEBI" id="CHEBI:57783"/>
        <dbReference type="ChEBI" id="CHEBI:58349"/>
        <dbReference type="ChEBI" id="CHEBI:58421"/>
        <dbReference type="ChEBI" id="CHEBI:58453"/>
        <dbReference type="EC" id="1.1.1.193"/>
    </reaction>
</comment>
<feature type="binding site" evidence="16">
    <location>
        <position position="177"/>
    </location>
    <ligand>
        <name>NADP(+)</name>
        <dbReference type="ChEBI" id="CHEBI:58349"/>
    </ligand>
</feature>
<evidence type="ECO:0000256" key="2">
    <source>
        <dbReference type="ARBA" id="ARBA00004882"/>
    </source>
</evidence>
<dbReference type="EMBL" id="CP001958">
    <property type="protein sequence ID" value="ADG99086.1"/>
    <property type="molecule type" value="Genomic_DNA"/>
</dbReference>
<evidence type="ECO:0000256" key="13">
    <source>
        <dbReference type="ARBA" id="ARBA00049886"/>
    </source>
</evidence>
<comment type="pathway">
    <text evidence="3 14">Cofactor biosynthesis; riboflavin biosynthesis; 5-amino-6-(D-ribitylamino)uracil from GTP: step 3/4.</text>
</comment>
<dbReference type="AlphaFoldDB" id="D6ZCB7"/>
<evidence type="ECO:0000256" key="6">
    <source>
        <dbReference type="ARBA" id="ARBA00022619"/>
    </source>
</evidence>
<evidence type="ECO:0000256" key="5">
    <source>
        <dbReference type="ARBA" id="ARBA00007417"/>
    </source>
</evidence>
<comment type="pathway">
    <text evidence="2 14">Cofactor biosynthesis; riboflavin biosynthesis; 5-amino-6-(D-ribitylamino)uracil from GTP: step 2/4.</text>
</comment>
<dbReference type="SUPFAM" id="SSF53927">
    <property type="entry name" value="Cytidine deaminase-like"/>
    <property type="match status" value="1"/>
</dbReference>
<dbReference type="InterPro" id="IPR050765">
    <property type="entry name" value="Riboflavin_Biosynth_HTPR"/>
</dbReference>
<dbReference type="Pfam" id="PF01872">
    <property type="entry name" value="RibD_C"/>
    <property type="match status" value="1"/>
</dbReference>
<dbReference type="PROSITE" id="PS00903">
    <property type="entry name" value="CYT_DCMP_DEAMINASES_1"/>
    <property type="match status" value="1"/>
</dbReference>
<name>D6ZCB7_SEGRD</name>
<dbReference type="InterPro" id="IPR024072">
    <property type="entry name" value="DHFR-like_dom_sf"/>
</dbReference>
<evidence type="ECO:0000313" key="19">
    <source>
        <dbReference type="EMBL" id="ADG99086.1"/>
    </source>
</evidence>
<dbReference type="CDD" id="cd01284">
    <property type="entry name" value="Riboflavin_deaminase-reductase"/>
    <property type="match status" value="1"/>
</dbReference>
<feature type="active site" description="Proton donor" evidence="15">
    <location>
        <position position="59"/>
    </location>
</feature>
<dbReference type="UniPathway" id="UPA00275">
    <property type="reaction ID" value="UER00401"/>
</dbReference>
<evidence type="ECO:0000256" key="16">
    <source>
        <dbReference type="PIRSR" id="PIRSR006769-2"/>
    </source>
</evidence>
<keyword evidence="11" id="KW-0511">Multifunctional enzyme</keyword>
<dbReference type="PROSITE" id="PS51747">
    <property type="entry name" value="CYT_DCMP_DEAMINASES_2"/>
    <property type="match status" value="1"/>
</dbReference>
<reference evidence="19 20" key="1">
    <citation type="journal article" date="2010" name="Stand. Genomic Sci.">
        <title>Complete genome sequence of Segniliparus rotundus type strain (CDC 1076).</title>
        <authorList>
            <person name="Sikorski J."/>
            <person name="Lapidus A."/>
            <person name="Copeland A."/>
            <person name="Misra M."/>
            <person name="Glavina Del Rio T."/>
            <person name="Nolan M."/>
            <person name="Lucas S."/>
            <person name="Chen F."/>
            <person name="Tice H."/>
            <person name="Cheng J.F."/>
            <person name="Jando M."/>
            <person name="Schneider S."/>
            <person name="Bruce D."/>
            <person name="Goodwin L."/>
            <person name="Pitluck S."/>
            <person name="Liolios K."/>
            <person name="Mikhailova N."/>
            <person name="Pati A."/>
            <person name="Ivanova N."/>
            <person name="Mavromatis K."/>
            <person name="Chen A."/>
            <person name="Palaniappan K."/>
            <person name="Chertkov O."/>
            <person name="Land M."/>
            <person name="Hauser L."/>
            <person name="Chang Y.J."/>
            <person name="Jeffries C.D."/>
            <person name="Brettin T."/>
            <person name="Detter J.C."/>
            <person name="Han C."/>
            <person name="Rohde M."/>
            <person name="Goker M."/>
            <person name="Bristow J."/>
            <person name="Eisen J.A."/>
            <person name="Markowitz V."/>
            <person name="Hugenholtz P."/>
            <person name="Kyrpides N.C."/>
            <person name="Klenk H.P."/>
        </authorList>
    </citation>
    <scope>NUCLEOTIDE SEQUENCE [LARGE SCALE GENOMIC DNA]</scope>
    <source>
        <strain evidence="20">ATCC BAA-972 / CDC 1076 / CIP 108378 / DSM 44985 / JCM 13578</strain>
    </source>
</reference>
<dbReference type="InterPro" id="IPR016192">
    <property type="entry name" value="APOBEC/CMP_deaminase_Zn-bd"/>
</dbReference>
<dbReference type="PANTHER" id="PTHR38011:SF7">
    <property type="entry name" value="2,5-DIAMINO-6-RIBOSYLAMINO-4(3H)-PYRIMIDINONE 5'-PHOSPHATE REDUCTASE"/>
    <property type="match status" value="1"/>
</dbReference>
<comment type="cofactor">
    <cofactor evidence="14 17">
        <name>Zn(2+)</name>
        <dbReference type="ChEBI" id="CHEBI:29105"/>
    </cofactor>
    <text evidence="14 17">Binds 1 zinc ion.</text>
</comment>
<dbReference type="GO" id="GO:0009231">
    <property type="term" value="P:riboflavin biosynthetic process"/>
    <property type="evidence" value="ECO:0007669"/>
    <property type="project" value="UniProtKB-UniPathway"/>
</dbReference>
<protein>
    <recommendedName>
        <fullName evidence="14">Riboflavin biosynthesis protein RibD</fullName>
    </recommendedName>
    <domain>
        <recommendedName>
            <fullName evidence="14">Diaminohydroxyphosphoribosylaminopyrimidine deaminase</fullName>
            <shortName evidence="14">DRAP deaminase</shortName>
            <ecNumber evidence="14">3.5.4.26</ecNumber>
        </recommendedName>
        <alternativeName>
            <fullName evidence="14">Riboflavin-specific deaminase</fullName>
        </alternativeName>
    </domain>
    <domain>
        <recommendedName>
            <fullName evidence="14">5-amino-6-(5-phosphoribosylamino)uracil reductase</fullName>
            <ecNumber evidence="14">1.1.1.193</ecNumber>
        </recommendedName>
        <alternativeName>
            <fullName evidence="14">HTP reductase</fullName>
        </alternativeName>
    </domain>
</protein>
<feature type="binding site" evidence="17">
    <location>
        <position position="82"/>
    </location>
    <ligand>
        <name>Zn(2+)</name>
        <dbReference type="ChEBI" id="CHEBI:29105"/>
        <note>catalytic</note>
    </ligand>
</feature>
<keyword evidence="9 14" id="KW-0521">NADP</keyword>
<dbReference type="eggNOG" id="COG1985">
    <property type="taxonomic scope" value="Bacteria"/>
</dbReference>
<comment type="catalytic activity">
    <reaction evidence="13 14">
        <text>2,5-diamino-6-hydroxy-4-(5-phosphoribosylamino)-pyrimidine + H2O + H(+) = 5-amino-6-(5-phospho-D-ribosylamino)uracil + NH4(+)</text>
        <dbReference type="Rhea" id="RHEA:21868"/>
        <dbReference type="ChEBI" id="CHEBI:15377"/>
        <dbReference type="ChEBI" id="CHEBI:15378"/>
        <dbReference type="ChEBI" id="CHEBI:28938"/>
        <dbReference type="ChEBI" id="CHEBI:58453"/>
        <dbReference type="ChEBI" id="CHEBI:58614"/>
        <dbReference type="EC" id="3.5.4.26"/>
    </reaction>
</comment>
<keyword evidence="10 14" id="KW-0560">Oxidoreductase</keyword>
<keyword evidence="14 19" id="KW-0378">Hydrolase</keyword>
<dbReference type="GO" id="GO:0008703">
    <property type="term" value="F:5-amino-6-(5-phosphoribosylamino)uracil reductase activity"/>
    <property type="evidence" value="ECO:0007669"/>
    <property type="project" value="UniProtKB-EC"/>
</dbReference>
<dbReference type="Gene3D" id="3.40.430.10">
    <property type="entry name" value="Dihydrofolate Reductase, subunit A"/>
    <property type="match status" value="1"/>
</dbReference>
<dbReference type="Proteomes" id="UP000002247">
    <property type="component" value="Chromosome"/>
</dbReference>
<comment type="similarity">
    <text evidence="5 14">In the C-terminal section; belongs to the HTP reductase family.</text>
</comment>
<feature type="domain" description="CMP/dCMP-type deaminase" evidence="18">
    <location>
        <begin position="7"/>
        <end position="129"/>
    </location>
</feature>
<accession>D6ZCB7</accession>
<evidence type="ECO:0000256" key="7">
    <source>
        <dbReference type="ARBA" id="ARBA00022723"/>
    </source>
</evidence>
<dbReference type="OrthoDB" id="9800865at2"/>
<feature type="binding site" evidence="16">
    <location>
        <position position="214"/>
    </location>
    <ligand>
        <name>substrate</name>
    </ligand>
</feature>
<dbReference type="RefSeq" id="WP_013139535.1">
    <property type="nucleotide sequence ID" value="NC_014168.1"/>
</dbReference>
<feature type="binding site" evidence="16">
    <location>
        <position position="175"/>
    </location>
    <ligand>
        <name>substrate</name>
    </ligand>
</feature>
<sequence>MPVRDLPVDEAFMREAIAVSRLARGRTSPNPPVGAVLVSPDGQIVGRGATRPPGQEHAEVVALAQAGERARGATAYVTLEPCNHVGRTGPCARALVDAGVAAVVCAVPDPNQRSGGGAKTLEAAGVGVRVGVLAHEARTGPLREWLHAQRTGRPHVTWKFAATLDGRSAARDGSSQWITGPQIRKSVHAVRAELDAIIVGTGTALADDPWLTARLPDGSLAPRQPTRVVVGMTELPRGARVLDGSAPTVLAKTRDPAEALAMLGDAVHVLLEGGPTLAAAFLRAGLVDLVQAHIAPVLLGAGPAALGDLGIATLADALRFTVEEVRQVGRDVLVQLAPGQGYP</sequence>
<dbReference type="GO" id="GO:0008835">
    <property type="term" value="F:diaminohydroxyphosphoribosylaminopyrimidine deaminase activity"/>
    <property type="evidence" value="ECO:0007669"/>
    <property type="project" value="UniProtKB-EC"/>
</dbReference>
<dbReference type="Gene3D" id="3.40.140.10">
    <property type="entry name" value="Cytidine Deaminase, domain 2"/>
    <property type="match status" value="1"/>
</dbReference>
<dbReference type="NCBIfam" id="TIGR00326">
    <property type="entry name" value="eubact_ribD"/>
    <property type="match status" value="1"/>
</dbReference>
<keyword evidence="6 14" id="KW-0686">Riboflavin biosynthesis</keyword>
<keyword evidence="7 14" id="KW-0479">Metal-binding</keyword>
<dbReference type="PIRSF" id="PIRSF006769">
    <property type="entry name" value="RibD"/>
    <property type="match status" value="1"/>
</dbReference>
<evidence type="ECO:0000256" key="17">
    <source>
        <dbReference type="PIRSR" id="PIRSR006769-3"/>
    </source>
</evidence>
<dbReference type="EC" id="3.5.4.26" evidence="14"/>
<evidence type="ECO:0000256" key="15">
    <source>
        <dbReference type="PIRSR" id="PIRSR006769-1"/>
    </source>
</evidence>
<dbReference type="InterPro" id="IPR004794">
    <property type="entry name" value="Eubact_RibD"/>
</dbReference>